<dbReference type="Proteomes" id="UP000316238">
    <property type="component" value="Unassembled WGS sequence"/>
</dbReference>
<name>A0A521G0K2_9BACT</name>
<sequence>MCKITKKFVFSEKDDGKRRLICRECRRETLHSIVYSYNERGSQDCDGGYSVDWDCKNQIIQCLGCETVSFRTISTCSEDMDYNDDGMYYPEAIKYYPGRSVGLKSIESDLLPYNIRKIYEETMLSIDNKQYILAGIGIRAIVETVCKDLDAKGSNLFDKINSLREMSIVTSEGANTLHKLRVLGNDAAHEVKAHNSQLLELAMEIIEHMLDGTYIIPSKVQHVFPKNG</sequence>
<dbReference type="InterPro" id="IPR025285">
    <property type="entry name" value="DUF4145"/>
</dbReference>
<proteinExistence type="predicted"/>
<dbReference type="Pfam" id="PF13643">
    <property type="entry name" value="DUF4145"/>
    <property type="match status" value="1"/>
</dbReference>
<dbReference type="AlphaFoldDB" id="A0A521G0K2"/>
<gene>
    <name evidence="2" type="ORF">CDV28_1221</name>
</gene>
<reference evidence="2" key="1">
    <citation type="submission" date="2017-07" db="EMBL/GenBank/DDBJ databases">
        <title>The cable genome - Insights into the physiology and evolution of filamentous bacteria capable of sulfide oxidation via long distance electron transfer.</title>
        <authorList>
            <person name="Thorup C."/>
            <person name="Bjerg J.T."/>
            <person name="Schreiber L."/>
            <person name="Nielsen L.P."/>
            <person name="Kjeldsen K.U."/>
            <person name="Boesen T."/>
            <person name="Boggild A."/>
            <person name="Meysman F."/>
            <person name="Geelhoed J."/>
            <person name="Schramm A."/>
        </authorList>
    </citation>
    <scope>NUCLEOTIDE SEQUENCE [LARGE SCALE GENOMIC DNA]</scope>
    <source>
        <strain evidence="2">GS</strain>
    </source>
</reference>
<evidence type="ECO:0000259" key="1">
    <source>
        <dbReference type="Pfam" id="PF13643"/>
    </source>
</evidence>
<comment type="caution">
    <text evidence="2">The sequence shown here is derived from an EMBL/GenBank/DDBJ whole genome shotgun (WGS) entry which is preliminary data.</text>
</comment>
<protein>
    <recommendedName>
        <fullName evidence="1">DUF4145 domain-containing protein</fullName>
    </recommendedName>
</protein>
<evidence type="ECO:0000313" key="3">
    <source>
        <dbReference type="Proteomes" id="UP000316238"/>
    </source>
</evidence>
<organism evidence="2 3">
    <name type="scientific">Candidatus Electronema aureum</name>
    <dbReference type="NCBI Taxonomy" id="2005002"/>
    <lineage>
        <taxon>Bacteria</taxon>
        <taxon>Pseudomonadati</taxon>
        <taxon>Thermodesulfobacteriota</taxon>
        <taxon>Desulfobulbia</taxon>
        <taxon>Desulfobulbales</taxon>
        <taxon>Desulfobulbaceae</taxon>
        <taxon>Candidatus Electronema</taxon>
    </lineage>
</organism>
<feature type="domain" description="DUF4145" evidence="1">
    <location>
        <begin position="124"/>
        <end position="207"/>
    </location>
</feature>
<keyword evidence="3" id="KW-1185">Reference proteome</keyword>
<dbReference type="EMBL" id="NQJD01000022">
    <property type="protein sequence ID" value="TAA74564.1"/>
    <property type="molecule type" value="Genomic_DNA"/>
</dbReference>
<accession>A0A521G0K2</accession>
<evidence type="ECO:0000313" key="2">
    <source>
        <dbReference type="EMBL" id="TAA74564.1"/>
    </source>
</evidence>